<accession>A0A938B530</accession>
<dbReference type="InterPro" id="IPR011251">
    <property type="entry name" value="Luciferase-like_dom"/>
</dbReference>
<evidence type="ECO:0000259" key="5">
    <source>
        <dbReference type="Pfam" id="PF00296"/>
    </source>
</evidence>
<dbReference type="GO" id="GO:0016705">
    <property type="term" value="F:oxidoreductase activity, acting on paired donors, with incorporation or reduction of molecular oxygen"/>
    <property type="evidence" value="ECO:0007669"/>
    <property type="project" value="InterPro"/>
</dbReference>
<dbReference type="PANTHER" id="PTHR30137">
    <property type="entry name" value="LUCIFERASE-LIKE MONOOXYGENASE"/>
    <property type="match status" value="1"/>
</dbReference>
<dbReference type="Gene3D" id="3.20.20.30">
    <property type="entry name" value="Luciferase-like domain"/>
    <property type="match status" value="1"/>
</dbReference>
<dbReference type="PANTHER" id="PTHR30137:SF16">
    <property type="entry name" value="BLL0895 PROTEIN"/>
    <property type="match status" value="1"/>
</dbReference>
<evidence type="ECO:0000256" key="1">
    <source>
        <dbReference type="ARBA" id="ARBA00010426"/>
    </source>
</evidence>
<reference evidence="6" key="1">
    <citation type="submission" date="2019-03" db="EMBL/GenBank/DDBJ databases">
        <title>Lake Tanganyika Metagenome-Assembled Genomes (MAGs).</title>
        <authorList>
            <person name="Tran P."/>
        </authorList>
    </citation>
    <scope>NUCLEOTIDE SEQUENCE</scope>
    <source>
        <strain evidence="6">K_DeepCast_65m_m2_066</strain>
    </source>
</reference>
<comment type="caution">
    <text evidence="6">The sequence shown here is derived from an EMBL/GenBank/DDBJ whole genome shotgun (WGS) entry which is preliminary data.</text>
</comment>
<sequence>MEFGLFMMPLHPPYRSYADSYDRDLALLVEADRLGYHEAWIGEHLTERWENAPCPDLLIAKASAMTKQIKLATGITLLPIHNPVELAHRIAMLDHLTHGRFYWGIGHRAIPTDLALFGLDPKQGEAVREQAAEVLDIVLKIWENDGKFTYHGKYFSIDAPELDSVLERGLHMKPYQQPHPPIGVAATSMNSSSIQVAGTRGWIPMSSSNLAPRYLGQHWTAVENAAAKAGKTSDRSQWRIGRDVFVAKTPAQARERARAVLGRNYIEHQRPNRLGSGLIQATKIDPNMSDDELTVDYMMEHIWIVGDPEECAARIHKLYEEVGGFGHLLAITQDPDDPAWEHECLQLLMEEVGPRLADLTGK</sequence>
<dbReference type="GO" id="GO:0004497">
    <property type="term" value="F:monooxygenase activity"/>
    <property type="evidence" value="ECO:0007669"/>
    <property type="project" value="UniProtKB-KW"/>
</dbReference>
<proteinExistence type="inferred from homology"/>
<keyword evidence="3" id="KW-0560">Oxidoreductase</keyword>
<name>A0A938B530_UNCTE</name>
<dbReference type="InterPro" id="IPR036661">
    <property type="entry name" value="Luciferase-like_sf"/>
</dbReference>
<evidence type="ECO:0000256" key="4">
    <source>
        <dbReference type="ARBA" id="ARBA00023033"/>
    </source>
</evidence>
<organism evidence="6 7">
    <name type="scientific">Tectimicrobiota bacterium</name>
    <dbReference type="NCBI Taxonomy" id="2528274"/>
    <lineage>
        <taxon>Bacteria</taxon>
        <taxon>Pseudomonadati</taxon>
        <taxon>Nitrospinota/Tectimicrobiota group</taxon>
        <taxon>Candidatus Tectimicrobiota</taxon>
    </lineage>
</organism>
<dbReference type="EMBL" id="VGLS01000516">
    <property type="protein sequence ID" value="MBM3225225.1"/>
    <property type="molecule type" value="Genomic_DNA"/>
</dbReference>
<comment type="similarity">
    <text evidence="1">Belongs to the bacterial luciferase oxidoreductase family.</text>
</comment>
<dbReference type="Proteomes" id="UP000712673">
    <property type="component" value="Unassembled WGS sequence"/>
</dbReference>
<dbReference type="SUPFAM" id="SSF51679">
    <property type="entry name" value="Bacterial luciferase-like"/>
    <property type="match status" value="1"/>
</dbReference>
<dbReference type="Pfam" id="PF00296">
    <property type="entry name" value="Bac_luciferase"/>
    <property type="match status" value="1"/>
</dbReference>
<keyword evidence="4" id="KW-0503">Monooxygenase</keyword>
<dbReference type="AlphaFoldDB" id="A0A938B530"/>
<gene>
    <name evidence="6" type="ORF">FJZ47_15685</name>
</gene>
<evidence type="ECO:0000313" key="7">
    <source>
        <dbReference type="Proteomes" id="UP000712673"/>
    </source>
</evidence>
<protein>
    <submittedName>
        <fullName evidence="6">LLM class flavin-dependent oxidoreductase</fullName>
    </submittedName>
</protein>
<dbReference type="GO" id="GO:0005829">
    <property type="term" value="C:cytosol"/>
    <property type="evidence" value="ECO:0007669"/>
    <property type="project" value="TreeGrafter"/>
</dbReference>
<evidence type="ECO:0000256" key="3">
    <source>
        <dbReference type="ARBA" id="ARBA00023002"/>
    </source>
</evidence>
<dbReference type="InterPro" id="IPR050766">
    <property type="entry name" value="Bact_Lucif_Oxidored"/>
</dbReference>
<feature type="domain" description="Luciferase-like" evidence="5">
    <location>
        <begin position="1"/>
        <end position="323"/>
    </location>
</feature>
<keyword evidence="2" id="KW-0285">Flavoprotein</keyword>
<evidence type="ECO:0000313" key="6">
    <source>
        <dbReference type="EMBL" id="MBM3225225.1"/>
    </source>
</evidence>
<evidence type="ECO:0000256" key="2">
    <source>
        <dbReference type="ARBA" id="ARBA00022630"/>
    </source>
</evidence>